<dbReference type="RefSeq" id="WP_107320121.1">
    <property type="nucleotide sequence ID" value="NZ_CP028349.1"/>
</dbReference>
<evidence type="ECO:0000313" key="2">
    <source>
        <dbReference type="EMBL" id="AVV39097.1"/>
    </source>
</evidence>
<keyword evidence="1" id="KW-0812">Transmembrane</keyword>
<keyword evidence="1" id="KW-0472">Membrane</keyword>
<evidence type="ECO:0000313" key="3">
    <source>
        <dbReference type="Proteomes" id="UP000241538"/>
    </source>
</evidence>
<proteinExistence type="predicted"/>
<protein>
    <submittedName>
        <fullName evidence="2">Uncharacterized protein</fullName>
    </submittedName>
</protein>
<feature type="transmembrane region" description="Helical" evidence="1">
    <location>
        <begin position="21"/>
        <end position="39"/>
    </location>
</feature>
<reference evidence="2 3" key="1">
    <citation type="journal article" date="2018" name="Int J Genomics">
        <title>Comparative Genomics Analysis of Plasmid pPV989-94 from a Clinical Isolate of Pantoea vagans PV989.</title>
        <authorList>
            <person name="Xu L."/>
            <person name="Yin M."/>
            <person name="Zhu T."/>
            <person name="Lu J."/>
            <person name="Bao Q."/>
        </authorList>
    </citation>
    <scope>NUCLEOTIDE SEQUENCE [LARGE SCALE GENOMIC DNA]</scope>
    <source>
        <strain evidence="2 3">PV989</strain>
    </source>
</reference>
<dbReference type="Proteomes" id="UP000241538">
    <property type="component" value="Chromosome"/>
</dbReference>
<organism evidence="2 3">
    <name type="scientific">Pantoea vagans</name>
    <dbReference type="NCBI Taxonomy" id="470934"/>
    <lineage>
        <taxon>Bacteria</taxon>
        <taxon>Pseudomonadati</taxon>
        <taxon>Pseudomonadota</taxon>
        <taxon>Gammaproteobacteria</taxon>
        <taxon>Enterobacterales</taxon>
        <taxon>Erwiniaceae</taxon>
        <taxon>Pantoea</taxon>
    </lineage>
</organism>
<gene>
    <name evidence="2" type="ORF">C9381_18690</name>
</gene>
<sequence length="73" mass="8262">MNSAKSFLLKFVKFIGIQTTNIFEAISTGLCSFAAFFSLLLLDGWLWKIVGFFGFFILAYFVAYLMDKLKGEA</sequence>
<dbReference type="AlphaFoldDB" id="A0AAN1TX52"/>
<keyword evidence="1" id="KW-1133">Transmembrane helix</keyword>
<accession>A0AAN1TX52</accession>
<evidence type="ECO:0000256" key="1">
    <source>
        <dbReference type="SAM" id="Phobius"/>
    </source>
</evidence>
<dbReference type="EMBL" id="CP028349">
    <property type="protein sequence ID" value="AVV39097.1"/>
    <property type="molecule type" value="Genomic_DNA"/>
</dbReference>
<name>A0AAN1TX52_9GAMM</name>
<feature type="transmembrane region" description="Helical" evidence="1">
    <location>
        <begin position="45"/>
        <end position="66"/>
    </location>
</feature>